<dbReference type="SUPFAM" id="SSF52172">
    <property type="entry name" value="CheY-like"/>
    <property type="match status" value="1"/>
</dbReference>
<proteinExistence type="predicted"/>
<dbReference type="SMART" id="SM00448">
    <property type="entry name" value="REC"/>
    <property type="match status" value="1"/>
</dbReference>
<dbReference type="Gene3D" id="3.40.50.2300">
    <property type="match status" value="1"/>
</dbReference>
<accession>D5MGE8</accession>
<dbReference type="InterPro" id="IPR050595">
    <property type="entry name" value="Bact_response_regulator"/>
</dbReference>
<dbReference type="eggNOG" id="COG2204">
    <property type="taxonomic scope" value="Bacteria"/>
</dbReference>
<feature type="modified residue" description="4-aspartylphosphate" evidence="2">
    <location>
        <position position="62"/>
    </location>
</feature>
<dbReference type="AlphaFoldDB" id="D5MGE8"/>
<evidence type="ECO:0000256" key="2">
    <source>
        <dbReference type="PROSITE-ProRule" id="PRU00169"/>
    </source>
</evidence>
<sequence>MTEPDVTAGPYSLLIVDDDELVLSVLSDLLAREAWHHISTAADPRTALELLRNEPFDLLITDYRMPGMTGLDLIREATRLQPDLIGILVTGFVWPDAAAEATEAGAYDLMLKPLNIGEVCVRVRNACERIRLVRENRRCRRELEQAMRTTTRDAQRMTPSEAIAEISLFPPNLSFAAKGTRKDEQMLNQLERLGKLYQMGLLTKEEFVLSKSKLFGRT</sequence>
<reference evidence="4 5" key="1">
    <citation type="journal article" date="2010" name="Nature">
        <title>Nitrite-driven anaerobic methane oxidation by oxygenic bacteria.</title>
        <authorList>
            <person name="Ettwig K.F."/>
            <person name="Butler M.K."/>
            <person name="Le Paslier D."/>
            <person name="Pelletier E."/>
            <person name="Mangenot S."/>
            <person name="Kuypers M.M.M."/>
            <person name="Schreiber F."/>
            <person name="Dutilh B.E."/>
            <person name="Zedelius J."/>
            <person name="de Beer D."/>
            <person name="Gloerich J."/>
            <person name="Wessels H.J.C.T."/>
            <person name="van Allen T."/>
            <person name="Luesken F."/>
            <person name="Wu M."/>
            <person name="van de Pas-Schoonen K.T."/>
            <person name="Op den Camp H.J.M."/>
            <person name="Janssen-Megens E.M."/>
            <person name="Francoijs K-J."/>
            <person name="Stunnenberg H."/>
            <person name="Weissenbach J."/>
            <person name="Jetten M.S.M."/>
            <person name="Strous M."/>
        </authorList>
    </citation>
    <scope>NUCLEOTIDE SEQUENCE [LARGE SCALE GENOMIC DNA]</scope>
</reference>
<dbReference type="HOGENOM" id="CLU_000445_69_8_0"/>
<evidence type="ECO:0000313" key="5">
    <source>
        <dbReference type="Proteomes" id="UP000006898"/>
    </source>
</evidence>
<feature type="domain" description="Response regulatory" evidence="3">
    <location>
        <begin position="12"/>
        <end position="127"/>
    </location>
</feature>
<evidence type="ECO:0000256" key="1">
    <source>
        <dbReference type="ARBA" id="ARBA00022553"/>
    </source>
</evidence>
<evidence type="ECO:0000313" key="4">
    <source>
        <dbReference type="EMBL" id="CBE68829.1"/>
    </source>
</evidence>
<dbReference type="EMBL" id="FP565575">
    <property type="protein sequence ID" value="CBE68829.1"/>
    <property type="molecule type" value="Genomic_DNA"/>
</dbReference>
<dbReference type="PANTHER" id="PTHR44591:SF19">
    <property type="entry name" value="TWO-COMPONENT RESPONSE REGULATOR-RELATED"/>
    <property type="match status" value="1"/>
</dbReference>
<protein>
    <submittedName>
        <fullName evidence="4">Putative Response regulator receiver protein</fullName>
    </submittedName>
</protein>
<keyword evidence="1 2" id="KW-0597">Phosphoprotein</keyword>
<dbReference type="Pfam" id="PF00072">
    <property type="entry name" value="Response_reg"/>
    <property type="match status" value="1"/>
</dbReference>
<gene>
    <name evidence="4" type="ORF">DAMO_1771</name>
</gene>
<dbReference type="PANTHER" id="PTHR44591">
    <property type="entry name" value="STRESS RESPONSE REGULATOR PROTEIN 1"/>
    <property type="match status" value="1"/>
</dbReference>
<dbReference type="InterPro" id="IPR011006">
    <property type="entry name" value="CheY-like_superfamily"/>
</dbReference>
<evidence type="ECO:0000259" key="3">
    <source>
        <dbReference type="PROSITE" id="PS50110"/>
    </source>
</evidence>
<dbReference type="InterPro" id="IPR001789">
    <property type="entry name" value="Sig_transdc_resp-reg_receiver"/>
</dbReference>
<organism evidence="4 5">
    <name type="scientific">Methylomirabilis oxygeniifera</name>
    <dbReference type="NCBI Taxonomy" id="671143"/>
    <lineage>
        <taxon>Bacteria</taxon>
        <taxon>Candidatus Methylomirabilota</taxon>
        <taxon>Candidatus Methylomirabilia</taxon>
        <taxon>Candidatus Methylomirabilales</taxon>
        <taxon>Candidatus Methylomirabilaceae</taxon>
        <taxon>Candidatus Methylomirabilis</taxon>
    </lineage>
</organism>
<dbReference type="PROSITE" id="PS50110">
    <property type="entry name" value="RESPONSE_REGULATORY"/>
    <property type="match status" value="1"/>
</dbReference>
<dbReference type="GO" id="GO:0000160">
    <property type="term" value="P:phosphorelay signal transduction system"/>
    <property type="evidence" value="ECO:0007669"/>
    <property type="project" value="InterPro"/>
</dbReference>
<dbReference type="KEGG" id="mox:DAMO_1771"/>
<dbReference type="STRING" id="671143.DAMO_1771"/>
<name>D5MGE8_METO1</name>
<dbReference type="Proteomes" id="UP000006898">
    <property type="component" value="Chromosome"/>
</dbReference>